<protein>
    <submittedName>
        <fullName evidence="2">Uncharacterized protein</fullName>
    </submittedName>
</protein>
<evidence type="ECO:0000256" key="1">
    <source>
        <dbReference type="SAM" id="MobiDB-lite"/>
    </source>
</evidence>
<keyword evidence="3" id="KW-1185">Reference proteome</keyword>
<dbReference type="EMBL" id="LSSL01004192">
    <property type="protein sequence ID" value="OLY79677.1"/>
    <property type="molecule type" value="Genomic_DNA"/>
</dbReference>
<organism evidence="2 3">
    <name type="scientific">Smittium mucronatum</name>
    <dbReference type="NCBI Taxonomy" id="133383"/>
    <lineage>
        <taxon>Eukaryota</taxon>
        <taxon>Fungi</taxon>
        <taxon>Fungi incertae sedis</taxon>
        <taxon>Zoopagomycota</taxon>
        <taxon>Kickxellomycotina</taxon>
        <taxon>Harpellomycetes</taxon>
        <taxon>Harpellales</taxon>
        <taxon>Legeriomycetaceae</taxon>
        <taxon>Smittium</taxon>
    </lineage>
</organism>
<comment type="caution">
    <text evidence="2">The sequence shown here is derived from an EMBL/GenBank/DDBJ whole genome shotgun (WGS) entry which is preliminary data.</text>
</comment>
<evidence type="ECO:0000313" key="2">
    <source>
        <dbReference type="EMBL" id="OLY79677.1"/>
    </source>
</evidence>
<evidence type="ECO:0000313" key="3">
    <source>
        <dbReference type="Proteomes" id="UP000187455"/>
    </source>
</evidence>
<proteinExistence type="predicted"/>
<name>A0A1R0GS04_9FUNG</name>
<dbReference type="AlphaFoldDB" id="A0A1R0GS04"/>
<sequence length="139" mass="15929">MFSLLWGADFVKDSEKLCKDFCLFVKGDKYPDGRLIENQAIGQYLFQDDQTLIEKLDNESDVDYRPNKKILGKRGRVFSNSLSHISPESDTEADVTGERSSQRRRLNLNGNQNYQETRVSASSNIQASLFILTRLNVLF</sequence>
<dbReference type="Proteomes" id="UP000187455">
    <property type="component" value="Unassembled WGS sequence"/>
</dbReference>
<reference evidence="2 3" key="1">
    <citation type="journal article" date="2016" name="Mol. Biol. Evol.">
        <title>Genome-Wide Survey of Gut Fungi (Harpellales) Reveals the First Horizontally Transferred Ubiquitin Gene from a Mosquito Host.</title>
        <authorList>
            <person name="Wang Y."/>
            <person name="White M.M."/>
            <person name="Kvist S."/>
            <person name="Moncalvo J.M."/>
        </authorList>
    </citation>
    <scope>NUCLEOTIDE SEQUENCE [LARGE SCALE GENOMIC DNA]</scope>
    <source>
        <strain evidence="2 3">ALG-7-W6</strain>
    </source>
</reference>
<accession>A0A1R0GS04</accession>
<gene>
    <name evidence="2" type="ORF">AYI68_g6246</name>
</gene>
<feature type="region of interest" description="Disordered" evidence="1">
    <location>
        <begin position="82"/>
        <end position="111"/>
    </location>
</feature>